<feature type="region of interest" description="Disordered" evidence="1">
    <location>
        <begin position="463"/>
        <end position="483"/>
    </location>
</feature>
<feature type="region of interest" description="Disordered" evidence="1">
    <location>
        <begin position="677"/>
        <end position="718"/>
    </location>
</feature>
<dbReference type="Proteomes" id="UP000595437">
    <property type="component" value="Chromosome 8"/>
</dbReference>
<evidence type="ECO:0000313" key="2">
    <source>
        <dbReference type="EMBL" id="QQP51613.1"/>
    </source>
</evidence>
<feature type="region of interest" description="Disordered" evidence="1">
    <location>
        <begin position="72"/>
        <end position="95"/>
    </location>
</feature>
<sequence length="913" mass="100042">KASSFNIHPERCCSDMCHYCGLKFGMLDTPLHVRKKVEDITGFEKDACLCDKCFRFLDRRAKSAKQGDNDLGLVSGASVNPAMDKRKQREESSRKDERKCIVRNCNREVTENVSKKWLVRLKKKLVRKISLDWERVGRGSVKSVFPVCHKHHSWVDFYSSCGLCKKKLTVGGICTLGISKQEVHELNVLLREDRIPAELVENHFVCKLCKTFCNLKQKLLVSPEAFKKAQKGFCKDYKKRDVSGDASSNGGSKTPKKIHQVNHNKDHDSPLDEEEEVSSPEARPTRKRRGKEAFSASPSSIKVSESSSTSVSISFDLNTKKLWQDMHFPYGNYTAFFRHLILLEKFWRNGDLQLSENASEKSSVYIKSVHNRIRAYESGRSNVKKSSLSSDVDLSASTRPDLSVPPVPLFLHEPPEEEDEEATEDPPYKPSPTPPPPPPPKQDKQHQPEILKIPKVVPCVSRNDHHLGEEEPPLPWEESSPPTKIRVRTDLMHLGLMAKSPTNLMKEKKAVKPSSSSSSAVSSMTPSTSSSISSPVPTTTTTTTTTNTNHHHQPSPHAPPPPPILSTNKKMSPHTISSLLSDNNSDNSSSKPITHSRPSQPNTSNASSRHSNPAPEKKAPSSSNHPPPPPQSSSAIPLTFNNSIAEVLEAANKAASVNSGDSPVSMALASKPEITITAKPLSKHPSTTTASSSSSSSKTWMTIPSEKGKKTTGNSANRSPILDMTKLLQSTNPGLPPHLVAQDQHNKIRPQSNPRSTPVRPPPPQLSSLPLKKSSINNILDRLSGLKVPPPPHSSAPSATSSLVQQLQAPPVHRLPRPQQVAAAQQLMWAGLHPPSGPPPQYDWLSQTQALMMAGALPTLDQVQAAQRVQAFQELMNMGNKGPRMRAPPPLTHMGKGSGPGGSSSANKTPKND</sequence>
<evidence type="ECO:0000256" key="1">
    <source>
        <dbReference type="SAM" id="MobiDB-lite"/>
    </source>
</evidence>
<feature type="region of interest" description="Disordered" evidence="1">
    <location>
        <begin position="499"/>
        <end position="638"/>
    </location>
</feature>
<feature type="compositionally biased region" description="Low complexity" evidence="1">
    <location>
        <begin position="513"/>
        <end position="548"/>
    </location>
</feature>
<proteinExistence type="predicted"/>
<feature type="region of interest" description="Disordered" evidence="1">
    <location>
        <begin position="745"/>
        <end position="803"/>
    </location>
</feature>
<feature type="non-terminal residue" evidence="2">
    <location>
        <position position="913"/>
    </location>
</feature>
<feature type="region of interest" description="Disordered" evidence="1">
    <location>
        <begin position="239"/>
        <end position="300"/>
    </location>
</feature>
<reference evidence="3" key="1">
    <citation type="submission" date="2021-01" db="EMBL/GenBank/DDBJ databases">
        <title>Caligus Genome Assembly.</title>
        <authorList>
            <person name="Gallardo-Escarate C."/>
        </authorList>
    </citation>
    <scope>NUCLEOTIDE SEQUENCE [LARGE SCALE GENOMIC DNA]</scope>
</reference>
<feature type="compositionally biased region" description="Low complexity" evidence="1">
    <location>
        <begin position="686"/>
        <end position="699"/>
    </location>
</feature>
<protein>
    <submittedName>
        <fullName evidence="2">Uncharacterized protein</fullName>
    </submittedName>
</protein>
<feature type="region of interest" description="Disordered" evidence="1">
    <location>
        <begin position="377"/>
        <end position="446"/>
    </location>
</feature>
<feature type="compositionally biased region" description="Polar residues" evidence="1">
    <location>
        <begin position="591"/>
        <end position="611"/>
    </location>
</feature>
<feature type="compositionally biased region" description="Low complexity" evidence="1">
    <location>
        <begin position="384"/>
        <end position="397"/>
    </location>
</feature>
<feature type="compositionally biased region" description="Pro residues" evidence="1">
    <location>
        <begin position="428"/>
        <end position="440"/>
    </location>
</feature>
<feature type="compositionally biased region" description="Low complexity" evidence="1">
    <location>
        <begin position="577"/>
        <end position="590"/>
    </location>
</feature>
<evidence type="ECO:0000313" key="3">
    <source>
        <dbReference type="Proteomes" id="UP000595437"/>
    </source>
</evidence>
<feature type="compositionally biased region" description="Acidic residues" evidence="1">
    <location>
        <begin position="415"/>
        <end position="424"/>
    </location>
</feature>
<accession>A0A7T8HK83</accession>
<dbReference type="OrthoDB" id="249703at2759"/>
<feature type="region of interest" description="Disordered" evidence="1">
    <location>
        <begin position="879"/>
        <end position="913"/>
    </location>
</feature>
<keyword evidence="3" id="KW-1185">Reference proteome</keyword>
<dbReference type="AlphaFoldDB" id="A0A7T8HK83"/>
<feature type="compositionally biased region" description="Polar residues" evidence="1">
    <location>
        <begin position="565"/>
        <end position="576"/>
    </location>
</feature>
<dbReference type="EMBL" id="CP045897">
    <property type="protein sequence ID" value="QQP51613.1"/>
    <property type="molecule type" value="Genomic_DNA"/>
</dbReference>
<name>A0A7T8HK83_CALRO</name>
<gene>
    <name evidence="2" type="ORF">FKW44_013033</name>
</gene>
<organism evidence="2 3">
    <name type="scientific">Caligus rogercresseyi</name>
    <name type="common">Sea louse</name>
    <dbReference type="NCBI Taxonomy" id="217165"/>
    <lineage>
        <taxon>Eukaryota</taxon>
        <taxon>Metazoa</taxon>
        <taxon>Ecdysozoa</taxon>
        <taxon>Arthropoda</taxon>
        <taxon>Crustacea</taxon>
        <taxon>Multicrustacea</taxon>
        <taxon>Hexanauplia</taxon>
        <taxon>Copepoda</taxon>
        <taxon>Siphonostomatoida</taxon>
        <taxon>Caligidae</taxon>
        <taxon>Caligus</taxon>
    </lineage>
</organism>
<feature type="compositionally biased region" description="Low complexity" evidence="1">
    <location>
        <begin position="766"/>
        <end position="775"/>
    </location>
</feature>
<feature type="compositionally biased region" description="Basic and acidic residues" evidence="1">
    <location>
        <begin position="83"/>
        <end position="95"/>
    </location>
</feature>